<keyword evidence="4 5" id="KW-0472">Membrane</keyword>
<evidence type="ECO:0000256" key="3">
    <source>
        <dbReference type="ARBA" id="ARBA00022989"/>
    </source>
</evidence>
<keyword evidence="2 5" id="KW-0812">Transmembrane</keyword>
<feature type="transmembrane region" description="Helical" evidence="5">
    <location>
        <begin position="223"/>
        <end position="244"/>
    </location>
</feature>
<feature type="transmembrane region" description="Helical" evidence="5">
    <location>
        <begin position="179"/>
        <end position="198"/>
    </location>
</feature>
<reference evidence="7 8" key="2">
    <citation type="journal article" date="2016" name="Int. J. Syst. Evol. Microbiol.">
        <title>Flavisolibacter tropicus sp. nov., isolated from tropical soil.</title>
        <authorList>
            <person name="Lee J.J."/>
            <person name="Kang M.S."/>
            <person name="Kim G.S."/>
            <person name="Lee C.S."/>
            <person name="Lim S."/>
            <person name="Lee J."/>
            <person name="Roh S.H."/>
            <person name="Kang H."/>
            <person name="Ha J.M."/>
            <person name="Bae S."/>
            <person name="Jung H.Y."/>
            <person name="Kim M.K."/>
        </authorList>
    </citation>
    <scope>NUCLEOTIDE SEQUENCE [LARGE SCALE GENOMIC DNA]</scope>
    <source>
        <strain evidence="7 8">LCS9</strain>
    </source>
</reference>
<dbReference type="EMBL" id="CP011390">
    <property type="protein sequence ID" value="ANE52767.1"/>
    <property type="molecule type" value="Genomic_DNA"/>
</dbReference>
<feature type="transmembrane region" description="Helical" evidence="5">
    <location>
        <begin position="21"/>
        <end position="46"/>
    </location>
</feature>
<dbReference type="GO" id="GO:0140359">
    <property type="term" value="F:ABC-type transporter activity"/>
    <property type="evidence" value="ECO:0007669"/>
    <property type="project" value="InterPro"/>
</dbReference>
<feature type="transmembrane region" description="Helical" evidence="5">
    <location>
        <begin position="288"/>
        <end position="307"/>
    </location>
</feature>
<dbReference type="KEGG" id="fla:SY85_22105"/>
<dbReference type="PRINTS" id="PR00164">
    <property type="entry name" value="ABC2TRNSPORT"/>
</dbReference>
<dbReference type="Proteomes" id="UP000077177">
    <property type="component" value="Chromosome"/>
</dbReference>
<dbReference type="InterPro" id="IPR052902">
    <property type="entry name" value="ABC-2_transporter"/>
</dbReference>
<feature type="transmembrane region" description="Helical" evidence="5">
    <location>
        <begin position="256"/>
        <end position="276"/>
    </location>
</feature>
<feature type="domain" description="ABC transmembrane type-2" evidence="6">
    <location>
        <begin position="131"/>
        <end position="368"/>
    </location>
</feature>
<keyword evidence="8" id="KW-1185">Reference proteome</keyword>
<protein>
    <recommendedName>
        <fullName evidence="5">Transport permease protein</fullName>
    </recommendedName>
</protein>
<accession>A0A172U187</accession>
<comment type="subcellular location">
    <subcellularLocation>
        <location evidence="5">Cell membrane</location>
        <topology evidence="5">Multi-pass membrane protein</topology>
    </subcellularLocation>
    <subcellularLocation>
        <location evidence="1">Membrane</location>
        <topology evidence="1">Multi-pass membrane protein</topology>
    </subcellularLocation>
</comment>
<dbReference type="InterPro" id="IPR047817">
    <property type="entry name" value="ABC2_TM_bact-type"/>
</dbReference>
<keyword evidence="5" id="KW-0813">Transport</keyword>
<dbReference type="AlphaFoldDB" id="A0A172U187"/>
<evidence type="ECO:0000256" key="5">
    <source>
        <dbReference type="RuleBase" id="RU361157"/>
    </source>
</evidence>
<dbReference type="PATRIC" id="fig|1492898.3.peg.4801"/>
<sequence length="368" mass="41156">MPPKYNQFKAMLAITKASFRAILRSPSAIVFSIFFPLIFILVFGFIGNSGGPSYRVVLGANSDTNNVIWHSLQATKGVRFVNYDNADDLNTDLNKGRITGVLTIHKKSAADTSAHYRIDFRSTTASADKVATFLPLLENTVDHIDRATFKGQQSIAQIVPNIQQVREYRTIDFILPGQLGFSLMSASIFGVAFLFFSLRQQLVLKRFYATPIRRGYIVLGEGLSRVIFQLLTAVIIIAIGHYLFNFTLIHGWETFLEIMILSFIALLVFMGFGFIISGIANSESVIPPLANIITLPQFLLAGTFFSIDVFPKWLQPISRAMPLTYFNDAMRKISFEGAHLSDCWLQIAVLIGWGVIAYGVAIKVFKWE</sequence>
<evidence type="ECO:0000259" key="6">
    <source>
        <dbReference type="PROSITE" id="PS51012"/>
    </source>
</evidence>
<dbReference type="STRING" id="1492898.SY85_22105"/>
<dbReference type="PROSITE" id="PS51012">
    <property type="entry name" value="ABC_TM2"/>
    <property type="match status" value="1"/>
</dbReference>
<dbReference type="InterPro" id="IPR013525">
    <property type="entry name" value="ABC2_TM"/>
</dbReference>
<dbReference type="InterPro" id="IPR000412">
    <property type="entry name" value="ABC_2_transport"/>
</dbReference>
<dbReference type="PANTHER" id="PTHR43027">
    <property type="entry name" value="DOXORUBICIN RESISTANCE ABC TRANSPORTER PERMEASE PROTEIN DRRC-RELATED"/>
    <property type="match status" value="1"/>
</dbReference>
<proteinExistence type="inferred from homology"/>
<comment type="similarity">
    <text evidence="5">Belongs to the ABC-2 integral membrane protein family.</text>
</comment>
<dbReference type="RefSeq" id="WP_066407824.1">
    <property type="nucleotide sequence ID" value="NZ_CP011390.1"/>
</dbReference>
<keyword evidence="3 5" id="KW-1133">Transmembrane helix</keyword>
<evidence type="ECO:0000313" key="7">
    <source>
        <dbReference type="EMBL" id="ANE52767.1"/>
    </source>
</evidence>
<evidence type="ECO:0000256" key="1">
    <source>
        <dbReference type="ARBA" id="ARBA00004141"/>
    </source>
</evidence>
<feature type="transmembrane region" description="Helical" evidence="5">
    <location>
        <begin position="344"/>
        <end position="365"/>
    </location>
</feature>
<gene>
    <name evidence="7" type="ORF">SY85_22105</name>
</gene>
<dbReference type="PANTHER" id="PTHR43027:SF1">
    <property type="entry name" value="DOXORUBICIN RESISTANCE ABC TRANSPORTER PERMEASE PROTEIN DRRC-RELATED"/>
    <property type="match status" value="1"/>
</dbReference>
<dbReference type="OrthoDB" id="9778589at2"/>
<name>A0A172U187_9BACT</name>
<organism evidence="7 8">
    <name type="scientific">Flavisolibacter tropicus</name>
    <dbReference type="NCBI Taxonomy" id="1492898"/>
    <lineage>
        <taxon>Bacteria</taxon>
        <taxon>Pseudomonadati</taxon>
        <taxon>Bacteroidota</taxon>
        <taxon>Chitinophagia</taxon>
        <taxon>Chitinophagales</taxon>
        <taxon>Chitinophagaceae</taxon>
        <taxon>Flavisolibacter</taxon>
    </lineage>
</organism>
<reference evidence="8" key="1">
    <citation type="submission" date="2015-01" db="EMBL/GenBank/DDBJ databases">
        <title>Flavisolibacter sp./LCS9/ whole genome sequencing.</title>
        <authorList>
            <person name="Kim M.K."/>
            <person name="Srinivasan S."/>
            <person name="Lee J.-J."/>
        </authorList>
    </citation>
    <scope>NUCLEOTIDE SEQUENCE [LARGE SCALE GENOMIC DNA]</scope>
    <source>
        <strain evidence="8">LCS9</strain>
    </source>
</reference>
<evidence type="ECO:0000256" key="2">
    <source>
        <dbReference type="ARBA" id="ARBA00022692"/>
    </source>
</evidence>
<dbReference type="Pfam" id="PF12698">
    <property type="entry name" value="ABC2_membrane_3"/>
    <property type="match status" value="1"/>
</dbReference>
<dbReference type="GO" id="GO:0043190">
    <property type="term" value="C:ATP-binding cassette (ABC) transporter complex"/>
    <property type="evidence" value="ECO:0007669"/>
    <property type="project" value="InterPro"/>
</dbReference>
<keyword evidence="5" id="KW-1003">Cell membrane</keyword>
<evidence type="ECO:0000256" key="4">
    <source>
        <dbReference type="ARBA" id="ARBA00023136"/>
    </source>
</evidence>
<evidence type="ECO:0000313" key="8">
    <source>
        <dbReference type="Proteomes" id="UP000077177"/>
    </source>
</evidence>